<dbReference type="Proteomes" id="UP000596660">
    <property type="component" value="Unplaced"/>
</dbReference>
<sequence>MAVAWGAWAYRNPMVFDNPWSSSVVGVMGFVKLVEDYGKYKGAVGEVSRGCGVVSHSTWKKPCPGVVRFV</sequence>
<protein>
    <submittedName>
        <fullName evidence="1">Uncharacterized protein</fullName>
    </submittedName>
</protein>
<dbReference type="AlphaFoldDB" id="A0A803N1N4"/>
<accession>A0A803N1N4</accession>
<evidence type="ECO:0000313" key="2">
    <source>
        <dbReference type="Proteomes" id="UP000596660"/>
    </source>
</evidence>
<name>A0A803N1N4_CHEQI</name>
<proteinExistence type="predicted"/>
<evidence type="ECO:0000313" key="1">
    <source>
        <dbReference type="EnsemblPlants" id="AUR62038974-RA:cds"/>
    </source>
</evidence>
<dbReference type="Gramene" id="AUR62038974-RA">
    <property type="protein sequence ID" value="AUR62038974-RA:cds"/>
    <property type="gene ID" value="AUR62038974"/>
</dbReference>
<organism evidence="1 2">
    <name type="scientific">Chenopodium quinoa</name>
    <name type="common">Quinoa</name>
    <dbReference type="NCBI Taxonomy" id="63459"/>
    <lineage>
        <taxon>Eukaryota</taxon>
        <taxon>Viridiplantae</taxon>
        <taxon>Streptophyta</taxon>
        <taxon>Embryophyta</taxon>
        <taxon>Tracheophyta</taxon>
        <taxon>Spermatophyta</taxon>
        <taxon>Magnoliopsida</taxon>
        <taxon>eudicotyledons</taxon>
        <taxon>Gunneridae</taxon>
        <taxon>Pentapetalae</taxon>
        <taxon>Caryophyllales</taxon>
        <taxon>Chenopodiaceae</taxon>
        <taxon>Chenopodioideae</taxon>
        <taxon>Atripliceae</taxon>
        <taxon>Chenopodium</taxon>
    </lineage>
</organism>
<reference evidence="1" key="1">
    <citation type="journal article" date="2017" name="Nature">
        <title>The genome of Chenopodium quinoa.</title>
        <authorList>
            <person name="Jarvis D.E."/>
            <person name="Ho Y.S."/>
            <person name="Lightfoot D.J."/>
            <person name="Schmoeckel S.M."/>
            <person name="Li B."/>
            <person name="Borm T.J.A."/>
            <person name="Ohyanagi H."/>
            <person name="Mineta K."/>
            <person name="Michell C.T."/>
            <person name="Saber N."/>
            <person name="Kharbatia N.M."/>
            <person name="Rupper R.R."/>
            <person name="Sharp A.R."/>
            <person name="Dally N."/>
            <person name="Boughton B.A."/>
            <person name="Woo Y.H."/>
            <person name="Gao G."/>
            <person name="Schijlen E.G.W.M."/>
            <person name="Guo X."/>
            <person name="Momin A.A."/>
            <person name="Negrao S."/>
            <person name="Al-Babili S."/>
            <person name="Gehring C."/>
            <person name="Roessner U."/>
            <person name="Jung C."/>
            <person name="Murphy K."/>
            <person name="Arold S.T."/>
            <person name="Gojobori T."/>
            <person name="van der Linden C.G."/>
            <person name="van Loo E.N."/>
            <person name="Jellen E.N."/>
            <person name="Maughan P.J."/>
            <person name="Tester M."/>
        </authorList>
    </citation>
    <scope>NUCLEOTIDE SEQUENCE [LARGE SCALE GENOMIC DNA]</scope>
    <source>
        <strain evidence="1">cv. PI 614886</strain>
    </source>
</reference>
<reference evidence="1" key="2">
    <citation type="submission" date="2021-03" db="UniProtKB">
        <authorList>
            <consortium name="EnsemblPlants"/>
        </authorList>
    </citation>
    <scope>IDENTIFICATION</scope>
</reference>
<dbReference type="EnsemblPlants" id="AUR62038974-RA">
    <property type="protein sequence ID" value="AUR62038974-RA:cds"/>
    <property type="gene ID" value="AUR62038974"/>
</dbReference>
<keyword evidence="2" id="KW-1185">Reference proteome</keyword>